<dbReference type="PANTHER" id="PTHR31544">
    <property type="entry name" value="AIG2-LIKE PROTEIN D"/>
    <property type="match status" value="1"/>
</dbReference>
<dbReference type="InterPro" id="IPR036568">
    <property type="entry name" value="GGCT-like_sf"/>
</dbReference>
<dbReference type="InterPro" id="IPR009288">
    <property type="entry name" value="AIG2-like_dom"/>
</dbReference>
<feature type="domain" description="Gamma-glutamylcyclotransferase AIG2-like" evidence="6">
    <location>
        <begin position="12"/>
        <end position="104"/>
    </location>
</feature>
<dbReference type="AlphaFoldDB" id="A0A7J7DAM4"/>
<proteinExistence type="inferred from homology"/>
<gene>
    <name evidence="7" type="ORF">HS088_TW09G01481</name>
</gene>
<dbReference type="Gene3D" id="3.10.490.10">
    <property type="entry name" value="Gamma-glutamyl cyclotransferase-like"/>
    <property type="match status" value="1"/>
</dbReference>
<accession>A0A7J7DAM4</accession>
<evidence type="ECO:0000259" key="6">
    <source>
        <dbReference type="Pfam" id="PF06094"/>
    </source>
</evidence>
<protein>
    <recommendedName>
        <fullName evidence="5">Putative gamma-glutamylcyclotransferase</fullName>
    </recommendedName>
</protein>
<evidence type="ECO:0000313" key="7">
    <source>
        <dbReference type="EMBL" id="KAF5743412.1"/>
    </source>
</evidence>
<evidence type="ECO:0000313" key="8">
    <source>
        <dbReference type="Proteomes" id="UP000593562"/>
    </source>
</evidence>
<dbReference type="GO" id="GO:0016746">
    <property type="term" value="F:acyltransferase activity"/>
    <property type="evidence" value="ECO:0007669"/>
    <property type="project" value="UniProtKB-KW"/>
</dbReference>
<evidence type="ECO:0000256" key="4">
    <source>
        <dbReference type="ARBA" id="ARBA00023315"/>
    </source>
</evidence>
<comment type="function">
    <text evidence="1">Putative gamma-glutamylcyclotransferase.</text>
</comment>
<reference evidence="7 8" key="1">
    <citation type="journal article" date="2020" name="Nat. Commun.">
        <title>Genome of Tripterygium wilfordii and identification of cytochrome P450 involved in triptolide biosynthesis.</title>
        <authorList>
            <person name="Tu L."/>
            <person name="Su P."/>
            <person name="Zhang Z."/>
            <person name="Gao L."/>
            <person name="Wang J."/>
            <person name="Hu T."/>
            <person name="Zhou J."/>
            <person name="Zhang Y."/>
            <person name="Zhao Y."/>
            <person name="Liu Y."/>
            <person name="Song Y."/>
            <person name="Tong Y."/>
            <person name="Lu Y."/>
            <person name="Yang J."/>
            <person name="Xu C."/>
            <person name="Jia M."/>
            <person name="Peters R.J."/>
            <person name="Huang L."/>
            <person name="Gao W."/>
        </authorList>
    </citation>
    <scope>NUCLEOTIDE SEQUENCE [LARGE SCALE GENOMIC DNA]</scope>
    <source>
        <strain evidence="8">cv. XIE 37</strain>
        <tissue evidence="7">Leaf</tissue>
    </source>
</reference>
<dbReference type="InterPro" id="IPR013024">
    <property type="entry name" value="GGCT-like"/>
</dbReference>
<comment type="caution">
    <text evidence="7">The sequence shown here is derived from an EMBL/GenBank/DDBJ whole genome shotgun (WGS) entry which is preliminary data.</text>
</comment>
<organism evidence="7 8">
    <name type="scientific">Tripterygium wilfordii</name>
    <name type="common">Thunder God vine</name>
    <dbReference type="NCBI Taxonomy" id="458696"/>
    <lineage>
        <taxon>Eukaryota</taxon>
        <taxon>Viridiplantae</taxon>
        <taxon>Streptophyta</taxon>
        <taxon>Embryophyta</taxon>
        <taxon>Tracheophyta</taxon>
        <taxon>Spermatophyta</taxon>
        <taxon>Magnoliopsida</taxon>
        <taxon>eudicotyledons</taxon>
        <taxon>Gunneridae</taxon>
        <taxon>Pentapetalae</taxon>
        <taxon>rosids</taxon>
        <taxon>fabids</taxon>
        <taxon>Celastrales</taxon>
        <taxon>Celastraceae</taxon>
        <taxon>Tripterygium</taxon>
    </lineage>
</organism>
<dbReference type="EMBL" id="JAAARO010000009">
    <property type="protein sequence ID" value="KAF5743412.1"/>
    <property type="molecule type" value="Genomic_DNA"/>
</dbReference>
<evidence type="ECO:0000256" key="2">
    <source>
        <dbReference type="ARBA" id="ARBA00008861"/>
    </source>
</evidence>
<comment type="similarity">
    <text evidence="2">Belongs to the gamma-glutamylcyclotransferase family.</text>
</comment>
<dbReference type="Proteomes" id="UP000593562">
    <property type="component" value="Unassembled WGS sequence"/>
</dbReference>
<dbReference type="CDD" id="cd06661">
    <property type="entry name" value="GGCT_like"/>
    <property type="match status" value="1"/>
</dbReference>
<keyword evidence="4" id="KW-0012">Acyltransferase</keyword>
<keyword evidence="3" id="KW-0808">Transferase</keyword>
<name>A0A7J7DAM4_TRIWF</name>
<dbReference type="SUPFAM" id="SSF110857">
    <property type="entry name" value="Gamma-glutamyl cyclotransferase-like"/>
    <property type="match status" value="1"/>
</dbReference>
<evidence type="ECO:0000256" key="3">
    <source>
        <dbReference type="ARBA" id="ARBA00022679"/>
    </source>
</evidence>
<sequence>MSAVGFQQLHNVFVYGSLMAEDVVRVLLKRVPQSSLAIPGPSLSVCVLDNIMAFNASLGATEVDDSEILVLLGVSDPELYILDEFEDVEYEKSTVEVSLNPKEWKSVHMDDFIKMTNVLWKSWSCLIHSQEWLCANPCIGKIVAMIPPSRRCFL</sequence>
<evidence type="ECO:0000256" key="5">
    <source>
        <dbReference type="ARBA" id="ARBA00030602"/>
    </source>
</evidence>
<dbReference type="PANTHER" id="PTHR31544:SF2">
    <property type="entry name" value="AIG2-LIKE PROTEIN D"/>
    <property type="match status" value="1"/>
</dbReference>
<dbReference type="Pfam" id="PF06094">
    <property type="entry name" value="GGACT"/>
    <property type="match status" value="1"/>
</dbReference>
<keyword evidence="8" id="KW-1185">Reference proteome</keyword>
<evidence type="ECO:0000256" key="1">
    <source>
        <dbReference type="ARBA" id="ARBA00002782"/>
    </source>
</evidence>
<dbReference type="InParanoid" id="A0A7J7DAM4"/>
<dbReference type="InterPro" id="IPR045038">
    <property type="entry name" value="AIG2-like"/>
</dbReference>